<organism evidence="1 2">
    <name type="scientific">Trichonephila inaurata madagascariensis</name>
    <dbReference type="NCBI Taxonomy" id="2747483"/>
    <lineage>
        <taxon>Eukaryota</taxon>
        <taxon>Metazoa</taxon>
        <taxon>Ecdysozoa</taxon>
        <taxon>Arthropoda</taxon>
        <taxon>Chelicerata</taxon>
        <taxon>Arachnida</taxon>
        <taxon>Araneae</taxon>
        <taxon>Araneomorphae</taxon>
        <taxon>Entelegynae</taxon>
        <taxon>Araneoidea</taxon>
        <taxon>Nephilidae</taxon>
        <taxon>Trichonephila</taxon>
        <taxon>Trichonephila inaurata</taxon>
    </lineage>
</organism>
<gene>
    <name evidence="1" type="ORF">TNIN_263811</name>
</gene>
<keyword evidence="2" id="KW-1185">Reference proteome</keyword>
<name>A0A8X6XG25_9ARAC</name>
<proteinExistence type="predicted"/>
<evidence type="ECO:0000313" key="2">
    <source>
        <dbReference type="Proteomes" id="UP000886998"/>
    </source>
</evidence>
<accession>A0A8X6XG25</accession>
<comment type="caution">
    <text evidence="1">The sequence shown here is derived from an EMBL/GenBank/DDBJ whole genome shotgun (WGS) entry which is preliminary data.</text>
</comment>
<dbReference type="AlphaFoldDB" id="A0A8X6XG25"/>
<evidence type="ECO:0000313" key="1">
    <source>
        <dbReference type="EMBL" id="GFY52955.1"/>
    </source>
</evidence>
<reference evidence="1" key="1">
    <citation type="submission" date="2020-08" db="EMBL/GenBank/DDBJ databases">
        <title>Multicomponent nature underlies the extraordinary mechanical properties of spider dragline silk.</title>
        <authorList>
            <person name="Kono N."/>
            <person name="Nakamura H."/>
            <person name="Mori M."/>
            <person name="Yoshida Y."/>
            <person name="Ohtoshi R."/>
            <person name="Malay A.D."/>
            <person name="Moran D.A.P."/>
            <person name="Tomita M."/>
            <person name="Numata K."/>
            <person name="Arakawa K."/>
        </authorList>
    </citation>
    <scope>NUCLEOTIDE SEQUENCE</scope>
</reference>
<protein>
    <submittedName>
        <fullName evidence="1">Uncharacterized protein</fullName>
    </submittedName>
</protein>
<dbReference type="Proteomes" id="UP000886998">
    <property type="component" value="Unassembled WGS sequence"/>
</dbReference>
<dbReference type="EMBL" id="BMAV01008980">
    <property type="protein sequence ID" value="GFY52955.1"/>
    <property type="molecule type" value="Genomic_DNA"/>
</dbReference>
<sequence length="100" mass="11563">MVLSSFLRRVQRVRDHVGVICLLHFYQFVTSLAPPGSALRERERVSQQRAISKGCQEDGFCRQVKKYTAVFIMVVGIRDKVLKVPLNSLYSSLNSYKQWK</sequence>